<comment type="caution">
    <text evidence="2">The sequence shown here is derived from an EMBL/GenBank/DDBJ whole genome shotgun (WGS) entry which is preliminary data.</text>
</comment>
<evidence type="ECO:0000313" key="2">
    <source>
        <dbReference type="EMBL" id="CAB9512828.1"/>
    </source>
</evidence>
<evidence type="ECO:0000256" key="1">
    <source>
        <dbReference type="SAM" id="MobiDB-lite"/>
    </source>
</evidence>
<feature type="compositionally biased region" description="Acidic residues" evidence="1">
    <location>
        <begin position="80"/>
        <end position="94"/>
    </location>
</feature>
<feature type="compositionally biased region" description="Acidic residues" evidence="1">
    <location>
        <begin position="62"/>
        <end position="72"/>
    </location>
</feature>
<dbReference type="InterPro" id="IPR002110">
    <property type="entry name" value="Ankyrin_rpt"/>
</dbReference>
<reference evidence="2" key="1">
    <citation type="submission" date="2020-06" db="EMBL/GenBank/DDBJ databases">
        <authorList>
            <consortium name="Plant Systems Biology data submission"/>
        </authorList>
    </citation>
    <scope>NUCLEOTIDE SEQUENCE</scope>
    <source>
        <strain evidence="2">D6</strain>
    </source>
</reference>
<dbReference type="InterPro" id="IPR036770">
    <property type="entry name" value="Ankyrin_rpt-contain_sf"/>
</dbReference>
<evidence type="ECO:0000313" key="3">
    <source>
        <dbReference type="Proteomes" id="UP001153069"/>
    </source>
</evidence>
<feature type="region of interest" description="Disordered" evidence="1">
    <location>
        <begin position="107"/>
        <end position="169"/>
    </location>
</feature>
<feature type="compositionally biased region" description="Basic and acidic residues" evidence="1">
    <location>
        <begin position="34"/>
        <end position="46"/>
    </location>
</feature>
<name>A0A9N8HF90_9STRA</name>
<accession>A0A9N8HF90</accession>
<dbReference type="AlphaFoldDB" id="A0A9N8HF90"/>
<dbReference type="EMBL" id="CAICTM010000555">
    <property type="protein sequence ID" value="CAB9512828.1"/>
    <property type="molecule type" value="Genomic_DNA"/>
</dbReference>
<feature type="compositionally biased region" description="Polar residues" evidence="1">
    <location>
        <begin position="18"/>
        <end position="33"/>
    </location>
</feature>
<feature type="compositionally biased region" description="Polar residues" evidence="1">
    <location>
        <begin position="118"/>
        <end position="129"/>
    </location>
</feature>
<organism evidence="2 3">
    <name type="scientific">Seminavis robusta</name>
    <dbReference type="NCBI Taxonomy" id="568900"/>
    <lineage>
        <taxon>Eukaryota</taxon>
        <taxon>Sar</taxon>
        <taxon>Stramenopiles</taxon>
        <taxon>Ochrophyta</taxon>
        <taxon>Bacillariophyta</taxon>
        <taxon>Bacillariophyceae</taxon>
        <taxon>Bacillariophycidae</taxon>
        <taxon>Naviculales</taxon>
        <taxon>Naviculaceae</taxon>
        <taxon>Seminavis</taxon>
    </lineage>
</organism>
<dbReference type="Proteomes" id="UP001153069">
    <property type="component" value="Unassembled WGS sequence"/>
</dbReference>
<protein>
    <submittedName>
        <fullName evidence="2">ANK</fullName>
    </submittedName>
</protein>
<feature type="compositionally biased region" description="Polar residues" evidence="1">
    <location>
        <begin position="154"/>
        <end position="163"/>
    </location>
</feature>
<sequence>MNTELRHLYPTSIILDTMKQSPATVSGATTSTLDKYHKEIDPAGEERGEDDDIDSIDSTGVESDDEDDSASDDESHTDGDSNDSDDSSWDDGENEGLEEELTLLTVSAHSRSAHSSRPTLNTHSSSFRSLSPKRPTLTVRSESLRFVPGGARPTLQTSLSARSLSPRRVGRRNQVPGMVVTRLSAAVESKKEQLDKLLLDDSSCGRESFFGADTSAKSIDESEAVDGKEDIESTLTQLQASVGSLYGLSVGTDVKKCVPIAGGDLGLVAQDDPMVQKLFGDKRKQPLTIVQSSQHETAETETDEAAQRPWDTLAVILDHKIDSYPAPMWEGYFLEVKDANIQAHTKEMELAIRCEDFGRMRSMLKKGRTLQSCNKHGESTVHLACRRASNKLLKFLMNEGGVTVRVRDDYGRSPLHDTCWSYNDRFDIFKTIVENSPELLFVKDKRGYGPFDYIPKQRWSEWCDFLDREADFMRKVTKWVDLEDMADYSKRMAESSARTDQ</sequence>
<feature type="compositionally biased region" description="Low complexity" evidence="1">
    <location>
        <begin position="107"/>
        <end position="117"/>
    </location>
</feature>
<gene>
    <name evidence="2" type="ORF">SEMRO_556_G166040.1</name>
</gene>
<dbReference type="SUPFAM" id="SSF48403">
    <property type="entry name" value="Ankyrin repeat"/>
    <property type="match status" value="1"/>
</dbReference>
<keyword evidence="3" id="KW-1185">Reference proteome</keyword>
<dbReference type="Gene3D" id="1.25.40.20">
    <property type="entry name" value="Ankyrin repeat-containing domain"/>
    <property type="match status" value="1"/>
</dbReference>
<proteinExistence type="predicted"/>
<feature type="region of interest" description="Disordered" evidence="1">
    <location>
        <begin position="16"/>
        <end position="94"/>
    </location>
</feature>
<dbReference type="SMART" id="SM00248">
    <property type="entry name" value="ANK"/>
    <property type="match status" value="2"/>
</dbReference>